<evidence type="ECO:0000259" key="5">
    <source>
        <dbReference type="PROSITE" id="PS50850"/>
    </source>
</evidence>
<evidence type="ECO:0000313" key="7">
    <source>
        <dbReference type="Proteomes" id="UP000001036"/>
    </source>
</evidence>
<evidence type="ECO:0000256" key="4">
    <source>
        <dbReference type="SAM" id="Phobius"/>
    </source>
</evidence>
<dbReference type="EMBL" id="CP000934">
    <property type="protein sequence ID" value="ACE82764.1"/>
    <property type="molecule type" value="Genomic_DNA"/>
</dbReference>
<dbReference type="Proteomes" id="UP000001036">
    <property type="component" value="Chromosome"/>
</dbReference>
<dbReference type="KEGG" id="cja:CJA_1062"/>
<feature type="transmembrane region" description="Helical" evidence="4">
    <location>
        <begin position="253"/>
        <end position="271"/>
    </location>
</feature>
<feature type="transmembrane region" description="Helical" evidence="4">
    <location>
        <begin position="365"/>
        <end position="385"/>
    </location>
</feature>
<dbReference type="PANTHER" id="PTHR23534">
    <property type="entry name" value="MFS PERMEASE"/>
    <property type="match status" value="1"/>
</dbReference>
<evidence type="ECO:0000256" key="3">
    <source>
        <dbReference type="ARBA" id="ARBA00023136"/>
    </source>
</evidence>
<proteinExistence type="predicted"/>
<dbReference type="STRING" id="498211.CJA_1062"/>
<organism evidence="6 7">
    <name type="scientific">Cellvibrio japonicus (strain Ueda107)</name>
    <name type="common">Pseudomonas fluorescens subsp. cellulosa</name>
    <dbReference type="NCBI Taxonomy" id="498211"/>
    <lineage>
        <taxon>Bacteria</taxon>
        <taxon>Pseudomonadati</taxon>
        <taxon>Pseudomonadota</taxon>
        <taxon>Gammaproteobacteria</taxon>
        <taxon>Cellvibrionales</taxon>
        <taxon>Cellvibrionaceae</taxon>
        <taxon>Cellvibrio</taxon>
    </lineage>
</organism>
<sequence length="394" mass="42101">MTLISTFWIYRNAVLLGLCQFLLMASAAVGISYNGLVGQQLAQSTALATFPFLSMTATTALLTLYLPAILSRLGYQRLFLMGAILGVLGSLLAALAVWQGSFVLFCTAGLLLGSFQASALYYRFAAADSVAPPHKSTAIAWVLNGGILAALLGPIMASHSLHWFAVDYLGSYLAVALLVLLALPVLAWVGLPARQQIAGGDLPSLAQVFAYPYARAAIIFCAGSYAMMMLVMLASPLAMSHCGFEARDAASVIQWHLLGMFAPSLLTGKLIARYGALVVAFVGAAILILGCIVALLGLALTHFHWALMLVGVGWNLMYMGGSTLVTQVPEVSLRARLQSINEFVTFAVMTLTAGTAGVLYQELGWALLLQFTILVVVIFSLWAWLTPRHFSRVS</sequence>
<dbReference type="HOGENOM" id="CLU_047644_2_0_6"/>
<dbReference type="Pfam" id="PF07690">
    <property type="entry name" value="MFS_1"/>
    <property type="match status" value="1"/>
</dbReference>
<dbReference type="OrthoDB" id="8558006at2"/>
<dbReference type="InterPro" id="IPR036259">
    <property type="entry name" value="MFS_trans_sf"/>
</dbReference>
<name>B3PB90_CELJU</name>
<dbReference type="eggNOG" id="COG2814">
    <property type="taxonomic scope" value="Bacteria"/>
</dbReference>
<feature type="domain" description="Major facilitator superfamily (MFS) profile" evidence="5">
    <location>
        <begin position="212"/>
        <end position="394"/>
    </location>
</feature>
<feature type="transmembrane region" description="Helical" evidence="4">
    <location>
        <begin position="305"/>
        <end position="328"/>
    </location>
</feature>
<evidence type="ECO:0000313" key="6">
    <source>
        <dbReference type="EMBL" id="ACE82764.1"/>
    </source>
</evidence>
<dbReference type="SUPFAM" id="SSF103473">
    <property type="entry name" value="MFS general substrate transporter"/>
    <property type="match status" value="1"/>
</dbReference>
<keyword evidence="7" id="KW-1185">Reference proteome</keyword>
<accession>B3PB90</accession>
<dbReference type="InterPro" id="IPR011701">
    <property type="entry name" value="MFS"/>
</dbReference>
<feature type="transmembrane region" description="Helical" evidence="4">
    <location>
        <begin position="212"/>
        <end position="233"/>
    </location>
</feature>
<feature type="transmembrane region" description="Helical" evidence="4">
    <location>
        <begin position="102"/>
        <end position="124"/>
    </location>
</feature>
<feature type="transmembrane region" description="Helical" evidence="4">
    <location>
        <begin position="46"/>
        <end position="66"/>
    </location>
</feature>
<keyword evidence="3 4" id="KW-0472">Membrane</keyword>
<dbReference type="PROSITE" id="PS50850">
    <property type="entry name" value="MFS"/>
    <property type="match status" value="1"/>
</dbReference>
<feature type="transmembrane region" description="Helical" evidence="4">
    <location>
        <begin position="278"/>
        <end position="299"/>
    </location>
</feature>
<reference evidence="6 7" key="1">
    <citation type="journal article" date="2008" name="J. Bacteriol.">
        <title>Insights into plant cell wall degradation from the genome sequence of the soil bacterium Cellvibrio japonicus.</title>
        <authorList>
            <person name="Deboy R.T."/>
            <person name="Mongodin E.F."/>
            <person name="Fouts D.E."/>
            <person name="Tailford L.E."/>
            <person name="Khouri H."/>
            <person name="Emerson J.B."/>
            <person name="Mohamoud Y."/>
            <person name="Watkins K."/>
            <person name="Henrissat B."/>
            <person name="Gilbert H.J."/>
            <person name="Nelson K.E."/>
        </authorList>
    </citation>
    <scope>NUCLEOTIDE SEQUENCE [LARGE SCALE GENOMIC DNA]</scope>
    <source>
        <strain evidence="6 7">Ueda107</strain>
    </source>
</reference>
<feature type="transmembrane region" description="Helical" evidence="4">
    <location>
        <begin position="169"/>
        <end position="191"/>
    </location>
</feature>
<dbReference type="Gene3D" id="1.20.1250.20">
    <property type="entry name" value="MFS general substrate transporter like domains"/>
    <property type="match status" value="1"/>
</dbReference>
<keyword evidence="2 4" id="KW-1133">Transmembrane helix</keyword>
<evidence type="ECO:0000256" key="2">
    <source>
        <dbReference type="ARBA" id="ARBA00022989"/>
    </source>
</evidence>
<feature type="transmembrane region" description="Helical" evidence="4">
    <location>
        <begin position="340"/>
        <end position="359"/>
    </location>
</feature>
<evidence type="ECO:0000256" key="1">
    <source>
        <dbReference type="ARBA" id="ARBA00022692"/>
    </source>
</evidence>
<dbReference type="InterPro" id="IPR020846">
    <property type="entry name" value="MFS_dom"/>
</dbReference>
<dbReference type="AlphaFoldDB" id="B3PB90"/>
<feature type="transmembrane region" description="Helical" evidence="4">
    <location>
        <begin position="136"/>
        <end position="157"/>
    </location>
</feature>
<protein>
    <submittedName>
        <fullName evidence="6">Metabolite transport protein-like protein</fullName>
    </submittedName>
</protein>
<dbReference type="PANTHER" id="PTHR23534:SF1">
    <property type="entry name" value="MAJOR FACILITATOR SUPERFAMILY PROTEIN"/>
    <property type="match status" value="1"/>
</dbReference>
<dbReference type="GO" id="GO:0022857">
    <property type="term" value="F:transmembrane transporter activity"/>
    <property type="evidence" value="ECO:0007669"/>
    <property type="project" value="InterPro"/>
</dbReference>
<dbReference type="RefSeq" id="WP_012486710.1">
    <property type="nucleotide sequence ID" value="NC_010995.1"/>
</dbReference>
<keyword evidence="1 4" id="KW-0812">Transmembrane</keyword>
<feature type="transmembrane region" description="Helical" evidence="4">
    <location>
        <begin position="78"/>
        <end position="96"/>
    </location>
</feature>
<gene>
    <name evidence="6" type="ordered locus">CJA_1062</name>
</gene>